<proteinExistence type="inferred from homology"/>
<dbReference type="InterPro" id="IPR036291">
    <property type="entry name" value="NAD(P)-bd_dom_sf"/>
</dbReference>
<protein>
    <submittedName>
        <fullName evidence="4">Uncharacterized protein</fullName>
    </submittedName>
</protein>
<dbReference type="InterPro" id="IPR020904">
    <property type="entry name" value="Sc_DH/Rdtase_CS"/>
</dbReference>
<comment type="similarity">
    <text evidence="1">Belongs to the short-chain dehydrogenases/reductases (SDR) family.</text>
</comment>
<evidence type="ECO:0000313" key="4">
    <source>
        <dbReference type="EMBL" id="KAJ5174155.1"/>
    </source>
</evidence>
<keyword evidence="3" id="KW-0560">Oxidoreductase</keyword>
<dbReference type="GO" id="GO:0005737">
    <property type="term" value="C:cytoplasm"/>
    <property type="evidence" value="ECO:0007669"/>
    <property type="project" value="TreeGrafter"/>
</dbReference>
<dbReference type="EMBL" id="JAPQKN010000001">
    <property type="protein sequence ID" value="KAJ5174155.1"/>
    <property type="molecule type" value="Genomic_DNA"/>
</dbReference>
<keyword evidence="2" id="KW-0521">NADP</keyword>
<dbReference type="PANTHER" id="PTHR44229">
    <property type="entry name" value="15-HYDROXYPROSTAGLANDIN DEHYDROGENASE [NAD(+)]"/>
    <property type="match status" value="1"/>
</dbReference>
<evidence type="ECO:0000256" key="1">
    <source>
        <dbReference type="ARBA" id="ARBA00006484"/>
    </source>
</evidence>
<sequence length="263" mass="28985">MTGSKVAIVTGGAAGIGLQMSKRLLSKGYRVVLADIDSARGTESQKQLGDQTHFVHCNLADWDSQAAMFKKAYQWAGRLDVFIANAGIDEKEPFYDTPSVDDEPRKPNMAIMDVDLSAVIYGLRLFRYYVRKSGTGEVAKMIATSSIAGLYSFHVAPMYAAAKHGVIGILRAAAFRLRKKESITLNVICPGPVLTELGNQIREFVPDESFTPMSVILAAFDKFLDEDITGKVAECSNKEVHIREPVDYPNENTKWLIESMKGL</sequence>
<evidence type="ECO:0000256" key="2">
    <source>
        <dbReference type="ARBA" id="ARBA00022857"/>
    </source>
</evidence>
<name>A0A9W9LS98_9EURO</name>
<accession>A0A9W9LS98</accession>
<dbReference type="InterPro" id="IPR002347">
    <property type="entry name" value="SDR_fam"/>
</dbReference>
<evidence type="ECO:0000256" key="3">
    <source>
        <dbReference type="ARBA" id="ARBA00023002"/>
    </source>
</evidence>
<dbReference type="GO" id="GO:0016616">
    <property type="term" value="F:oxidoreductase activity, acting on the CH-OH group of donors, NAD or NADP as acceptor"/>
    <property type="evidence" value="ECO:0007669"/>
    <property type="project" value="TreeGrafter"/>
</dbReference>
<organism evidence="4 5">
    <name type="scientific">Penicillium canariense</name>
    <dbReference type="NCBI Taxonomy" id="189055"/>
    <lineage>
        <taxon>Eukaryota</taxon>
        <taxon>Fungi</taxon>
        <taxon>Dikarya</taxon>
        <taxon>Ascomycota</taxon>
        <taxon>Pezizomycotina</taxon>
        <taxon>Eurotiomycetes</taxon>
        <taxon>Eurotiomycetidae</taxon>
        <taxon>Eurotiales</taxon>
        <taxon>Aspergillaceae</taxon>
        <taxon>Penicillium</taxon>
    </lineage>
</organism>
<reference evidence="4" key="2">
    <citation type="journal article" date="2023" name="IMA Fungus">
        <title>Comparative genomic study of the Penicillium genus elucidates a diverse pangenome and 15 lateral gene transfer events.</title>
        <authorList>
            <person name="Petersen C."/>
            <person name="Sorensen T."/>
            <person name="Nielsen M.R."/>
            <person name="Sondergaard T.E."/>
            <person name="Sorensen J.L."/>
            <person name="Fitzpatrick D.A."/>
            <person name="Frisvad J.C."/>
            <person name="Nielsen K.L."/>
        </authorList>
    </citation>
    <scope>NUCLEOTIDE SEQUENCE</scope>
    <source>
        <strain evidence="4">IBT 26290</strain>
    </source>
</reference>
<evidence type="ECO:0000313" key="5">
    <source>
        <dbReference type="Proteomes" id="UP001149163"/>
    </source>
</evidence>
<dbReference type="PANTHER" id="PTHR44229:SF4">
    <property type="entry name" value="15-HYDROXYPROSTAGLANDIN DEHYDROGENASE [NAD(+)]"/>
    <property type="match status" value="1"/>
</dbReference>
<dbReference type="Pfam" id="PF00106">
    <property type="entry name" value="adh_short"/>
    <property type="match status" value="1"/>
</dbReference>
<dbReference type="PROSITE" id="PS00061">
    <property type="entry name" value="ADH_SHORT"/>
    <property type="match status" value="1"/>
</dbReference>
<comment type="caution">
    <text evidence="4">The sequence shown here is derived from an EMBL/GenBank/DDBJ whole genome shotgun (WGS) entry which is preliminary data.</text>
</comment>
<dbReference type="SUPFAM" id="SSF51735">
    <property type="entry name" value="NAD(P)-binding Rossmann-fold domains"/>
    <property type="match status" value="1"/>
</dbReference>
<reference evidence="4" key="1">
    <citation type="submission" date="2022-11" db="EMBL/GenBank/DDBJ databases">
        <authorList>
            <person name="Petersen C."/>
        </authorList>
    </citation>
    <scope>NUCLEOTIDE SEQUENCE</scope>
    <source>
        <strain evidence="4">IBT 26290</strain>
    </source>
</reference>
<keyword evidence="5" id="KW-1185">Reference proteome</keyword>
<dbReference type="PRINTS" id="PR00081">
    <property type="entry name" value="GDHRDH"/>
</dbReference>
<dbReference type="Gene3D" id="3.40.50.720">
    <property type="entry name" value="NAD(P)-binding Rossmann-like Domain"/>
    <property type="match status" value="1"/>
</dbReference>
<dbReference type="GeneID" id="81421333"/>
<dbReference type="Proteomes" id="UP001149163">
    <property type="component" value="Unassembled WGS sequence"/>
</dbReference>
<dbReference type="AlphaFoldDB" id="A0A9W9LS98"/>
<dbReference type="OrthoDB" id="5371740at2759"/>
<gene>
    <name evidence="4" type="ORF">N7482_000032</name>
</gene>
<dbReference type="RefSeq" id="XP_056545763.1">
    <property type="nucleotide sequence ID" value="XM_056682157.1"/>
</dbReference>